<keyword evidence="12" id="KW-1185">Reference proteome</keyword>
<dbReference type="InterPro" id="IPR011992">
    <property type="entry name" value="EF-hand-dom_pair"/>
</dbReference>
<evidence type="ECO:0000256" key="4">
    <source>
        <dbReference type="ARBA" id="ARBA00022490"/>
    </source>
</evidence>
<evidence type="ECO:0000256" key="3">
    <source>
        <dbReference type="ARBA" id="ARBA00007828"/>
    </source>
</evidence>
<evidence type="ECO:0000259" key="11">
    <source>
        <dbReference type="PROSITE" id="PS50222"/>
    </source>
</evidence>
<dbReference type="Gene3D" id="1.10.238.10">
    <property type="entry name" value="EF-hand"/>
    <property type="match status" value="1"/>
</dbReference>
<dbReference type="InterPro" id="IPR002048">
    <property type="entry name" value="EF_hand_dom"/>
</dbReference>
<name>A0ABM4CDX5_HYDVU</name>
<keyword evidence="7" id="KW-0106">Calcium</keyword>
<dbReference type="InterPro" id="IPR018247">
    <property type="entry name" value="EF_Hand_1_Ca_BS"/>
</dbReference>
<organism evidence="12 13">
    <name type="scientific">Hydra vulgaris</name>
    <name type="common">Hydra</name>
    <name type="synonym">Hydra attenuata</name>
    <dbReference type="NCBI Taxonomy" id="6087"/>
    <lineage>
        <taxon>Eukaryota</taxon>
        <taxon>Metazoa</taxon>
        <taxon>Cnidaria</taxon>
        <taxon>Hydrozoa</taxon>
        <taxon>Hydroidolina</taxon>
        <taxon>Anthoathecata</taxon>
        <taxon>Aplanulata</taxon>
        <taxon>Hydridae</taxon>
        <taxon>Hydra</taxon>
    </lineage>
</organism>
<keyword evidence="6" id="KW-0677">Repeat</keyword>
<feature type="domain" description="EF-hand" evidence="11">
    <location>
        <begin position="132"/>
        <end position="167"/>
    </location>
</feature>
<dbReference type="Proteomes" id="UP001652625">
    <property type="component" value="Chromosome 08"/>
</dbReference>
<proteinExistence type="inferred from homology"/>
<comment type="subcellular location">
    <subcellularLocation>
        <location evidence="2">Cytoplasm</location>
    </subcellularLocation>
    <subcellularLocation>
        <location evidence="1">Endomembrane system</location>
    </subcellularLocation>
</comment>
<evidence type="ECO:0000256" key="1">
    <source>
        <dbReference type="ARBA" id="ARBA00004308"/>
    </source>
</evidence>
<evidence type="ECO:0000256" key="8">
    <source>
        <dbReference type="ARBA" id="ARBA00023136"/>
    </source>
</evidence>
<evidence type="ECO:0000256" key="7">
    <source>
        <dbReference type="ARBA" id="ARBA00022837"/>
    </source>
</evidence>
<evidence type="ECO:0000256" key="6">
    <source>
        <dbReference type="ARBA" id="ARBA00022737"/>
    </source>
</evidence>
<dbReference type="SMART" id="SM00054">
    <property type="entry name" value="EFh"/>
    <property type="match status" value="2"/>
</dbReference>
<evidence type="ECO:0000256" key="10">
    <source>
        <dbReference type="ARBA" id="ARBA00023262"/>
    </source>
</evidence>
<protein>
    <submittedName>
        <fullName evidence="13">Calpain-3-like</fullName>
    </submittedName>
</protein>
<dbReference type="PROSITE" id="PS00018">
    <property type="entry name" value="EF_HAND_1"/>
    <property type="match status" value="1"/>
</dbReference>
<keyword evidence="5" id="KW-0479">Metal-binding</keyword>
<gene>
    <name evidence="13" type="primary">LOC136083893</name>
</gene>
<comment type="similarity">
    <text evidence="3">Belongs to the aequorin family.</text>
</comment>
<keyword evidence="4" id="KW-0963">Cytoplasm</keyword>
<keyword evidence="10" id="KW-0599">Photoprotein</keyword>
<dbReference type="RefSeq" id="XP_065659885.1">
    <property type="nucleotide sequence ID" value="XM_065803813.1"/>
</dbReference>
<evidence type="ECO:0000313" key="12">
    <source>
        <dbReference type="Proteomes" id="UP001652625"/>
    </source>
</evidence>
<evidence type="ECO:0000313" key="13">
    <source>
        <dbReference type="RefSeq" id="XP_065659885.1"/>
    </source>
</evidence>
<evidence type="ECO:0000256" key="2">
    <source>
        <dbReference type="ARBA" id="ARBA00004496"/>
    </source>
</evidence>
<dbReference type="PANTHER" id="PTHR46735:SF3">
    <property type="entry name" value="CALPAIN SMALL SUBUNIT 1-RELATED"/>
    <property type="match status" value="1"/>
</dbReference>
<reference evidence="13" key="1">
    <citation type="submission" date="2025-08" db="UniProtKB">
        <authorList>
            <consortium name="RefSeq"/>
        </authorList>
    </citation>
    <scope>IDENTIFICATION</scope>
</reference>
<dbReference type="SUPFAM" id="SSF47473">
    <property type="entry name" value="EF-hand"/>
    <property type="match status" value="1"/>
</dbReference>
<dbReference type="GeneID" id="136083893"/>
<evidence type="ECO:0000256" key="9">
    <source>
        <dbReference type="ARBA" id="ARBA00023223"/>
    </source>
</evidence>
<keyword evidence="9" id="KW-0455">Luminescence</keyword>
<dbReference type="PROSITE" id="PS50222">
    <property type="entry name" value="EF_HAND_2"/>
    <property type="match status" value="1"/>
</dbReference>
<keyword evidence="8" id="KW-0472">Membrane</keyword>
<dbReference type="PANTHER" id="PTHR46735">
    <property type="entry name" value="CALPAIN, SMALL SUBUNIT 1 A-RELATED"/>
    <property type="match status" value="1"/>
</dbReference>
<accession>A0ABM4CDX5</accession>
<evidence type="ECO:0000256" key="5">
    <source>
        <dbReference type="ARBA" id="ARBA00022723"/>
    </source>
</evidence>
<sequence length="226" mass="25974">MKKNKEVIEEEITYVTVNQSQNPDINLCIDTKENVLLSSSSSNETKIQKAAAESATSETKDTKFRESFGKFFYKVAGTDELIDSFELQNVLKMIFNSSGTSISMETSRSMLAFADSNRDGRLSFNEFKSLWFSVMKWKKCFEKSDLDKDKMINKMEMKNALEDIGFHQIRPLTIDAVFARNGNKNNLLGMDDFIQVLCKLTSVARWSKEFDKKMTLDSFLKELLYC</sequence>